<keyword evidence="2" id="KW-1185">Reference proteome</keyword>
<proteinExistence type="predicted"/>
<evidence type="ECO:0000313" key="1">
    <source>
        <dbReference type="EMBL" id="MDX7988643.1"/>
    </source>
</evidence>
<protein>
    <recommendedName>
        <fullName evidence="3">DUF4145 domain-containing protein</fullName>
    </recommendedName>
</protein>
<name>A0ABU4SCW0_9GAMM</name>
<dbReference type="RefSeq" id="WP_319931048.1">
    <property type="nucleotide sequence ID" value="NZ_VCDN01000062.1"/>
</dbReference>
<reference evidence="2" key="1">
    <citation type="journal article" date="2024" name="Toxins">
        <title>Genome Sequence Analysis of Native Xenorhabdus Strains Isolated from Entomopathogenic Nematodes in Argentina.</title>
        <authorList>
            <person name="Palma L."/>
            <person name="Frizzo L."/>
            <person name="Kaiser S."/>
            <person name="Berry C."/>
            <person name="Caballero P."/>
            <person name="Bode H.B."/>
            <person name="Del Valle E.E."/>
        </authorList>
    </citation>
    <scope>NUCLEOTIDE SEQUENCE [LARGE SCALE GENOMIC DNA]</scope>
    <source>
        <strain evidence="2">12</strain>
    </source>
</reference>
<comment type="caution">
    <text evidence="1">The sequence shown here is derived from an EMBL/GenBank/DDBJ whole genome shotgun (WGS) entry which is preliminary data.</text>
</comment>
<dbReference type="EMBL" id="VCDN01000062">
    <property type="protein sequence ID" value="MDX7988643.1"/>
    <property type="molecule type" value="Genomic_DNA"/>
</dbReference>
<evidence type="ECO:0008006" key="3">
    <source>
        <dbReference type="Google" id="ProtNLM"/>
    </source>
</evidence>
<dbReference type="Proteomes" id="UP001271890">
    <property type="component" value="Unassembled WGS sequence"/>
</dbReference>
<organism evidence="1 2">
    <name type="scientific">Xenorhabdus santafensis</name>
    <dbReference type="NCBI Taxonomy" id="2582833"/>
    <lineage>
        <taxon>Bacteria</taxon>
        <taxon>Pseudomonadati</taxon>
        <taxon>Pseudomonadota</taxon>
        <taxon>Gammaproteobacteria</taxon>
        <taxon>Enterobacterales</taxon>
        <taxon>Morganellaceae</taxon>
        <taxon>Xenorhabdus</taxon>
    </lineage>
</organism>
<sequence>MQAILTDDVIGSVLRIHLMCEQILESWICAACNQKDFFGDGDKRRIRINFETKLNIARNVGLPEPLYNSIQIINRIRNTIAHNHECKEIPSDKIIALVNFLDSYRLDIPAGKHSSEMDMQVFNEDGSVKGSYSFSDPETPNQIKLFACFLML</sequence>
<evidence type="ECO:0000313" key="2">
    <source>
        <dbReference type="Proteomes" id="UP001271890"/>
    </source>
</evidence>
<accession>A0ABU4SCW0</accession>
<gene>
    <name evidence="1" type="ORF">FE392_15105</name>
</gene>